<evidence type="ECO:0000256" key="14">
    <source>
        <dbReference type="RuleBase" id="RU000591"/>
    </source>
</evidence>
<dbReference type="SMART" id="SM00464">
    <property type="entry name" value="LON"/>
    <property type="match status" value="1"/>
</dbReference>
<dbReference type="CDD" id="cd19500">
    <property type="entry name" value="RecA-like_Lon"/>
    <property type="match status" value="1"/>
</dbReference>
<dbReference type="RefSeq" id="WP_123609206.1">
    <property type="nucleotide sequence ID" value="NZ_RJVG01000004.1"/>
</dbReference>
<evidence type="ECO:0000259" key="15">
    <source>
        <dbReference type="PROSITE" id="PS51786"/>
    </source>
</evidence>
<dbReference type="GO" id="GO:0005737">
    <property type="term" value="C:cytoplasm"/>
    <property type="evidence" value="ECO:0007669"/>
    <property type="project" value="UniProtKB-SubCell"/>
</dbReference>
<keyword evidence="5 9" id="KW-0378">Hydrolase</keyword>
<dbReference type="Proteomes" id="UP000273083">
    <property type="component" value="Unassembled WGS sequence"/>
</dbReference>
<dbReference type="EMBL" id="RJVG01000004">
    <property type="protein sequence ID" value="ROR28709.1"/>
    <property type="molecule type" value="Genomic_DNA"/>
</dbReference>
<comment type="subunit">
    <text evidence="9 10">Homohexamer. Organized in a ring with a central cavity.</text>
</comment>
<comment type="function">
    <text evidence="9">ATP-dependent serine protease that mediates the selective degradation of mutant and abnormal proteins as well as certain short-lived regulatory proteins. Required for cellular homeostasis and for survival from DNA damage and developmental changes induced by stress. Degrades polypeptides processively to yield small peptide fragments that are 5 to 10 amino acids long. Binds to DNA in a double-stranded, site-specific manner.</text>
</comment>
<evidence type="ECO:0000256" key="5">
    <source>
        <dbReference type="ARBA" id="ARBA00022801"/>
    </source>
</evidence>
<feature type="active site" evidence="9 11">
    <location>
        <position position="677"/>
    </location>
</feature>
<dbReference type="Pfam" id="PF02190">
    <property type="entry name" value="LON_substr_bdg"/>
    <property type="match status" value="1"/>
</dbReference>
<keyword evidence="6 9" id="KW-0720">Serine protease</keyword>
<evidence type="ECO:0000256" key="4">
    <source>
        <dbReference type="ARBA" id="ARBA00022741"/>
    </source>
</evidence>
<feature type="active site" evidence="9 11">
    <location>
        <position position="720"/>
    </location>
</feature>
<dbReference type="Gene3D" id="1.20.58.1480">
    <property type="match status" value="1"/>
</dbReference>
<evidence type="ECO:0000313" key="18">
    <source>
        <dbReference type="Proteomes" id="UP000273083"/>
    </source>
</evidence>
<keyword evidence="2 9" id="KW-0963">Cytoplasm</keyword>
<dbReference type="Pfam" id="PF00004">
    <property type="entry name" value="AAA"/>
    <property type="match status" value="1"/>
</dbReference>
<dbReference type="InterPro" id="IPR027543">
    <property type="entry name" value="Lon_bac"/>
</dbReference>
<dbReference type="Gene3D" id="2.30.130.40">
    <property type="entry name" value="LON domain-like"/>
    <property type="match status" value="1"/>
</dbReference>
<sequence>MNEKQTMPVVPLRGMTILPGMLIHFDISRNRTIAAIEEAMKEDQITFLVTQLNGEIEEPKEEDLYSVGTIAEIKQLIKLPGDIVRVMVQGMKRARLENVISHEPFVIADITAYDGSDNPQYSPIEVKAMISGMRDILEQYFIENNKISKSVMSSLLSINEVEELIDQIAINIPLGYEDKQKILEAIDITERYNTVAVILTDEISLLRIKKDFQAKVKAKVDKNQKDYILREQLKLIGEELGENNTISDAENYLNQLKELEASQMVKEKIEKEINHLKSIGSASSESAVVRGYIETLLELPWERESEDHDNLKNAAKILNEDHYGLEKVKERILEFLAVRSLTKGGDSPIICLVGPPGTGKTSIARSVARALDKEYVRISLGGVRDEAEIRGHRKTYVGAMPGRIINGLKNAGVKNPLMLLDEVDKVGSDHRGDTSSALLEVLDSEQNKKFVDHYVEIPVDLSQVLFIATANSLQTMAKPLLDRMEIIEVSSYTLNEKVHIAKDHLIPKQMKKNGIAKKQLSISTKALELIISGYTREAGVRNLERKIGEICRKTAIKVLEDQNTKIKINEKNLPVYLGKIKYSFEEANKEDEVGIVKGLAWTSVGGDTLQIEVNVMPGKGRIELTGQLGDVMKESARAGISYIRSVGEKYHIKNDYFDKHDVHIHIPEGAVPKDGPSAGITMATAVMSAITDKKIRADIAMTGEITLRGKVLPIGGLKEKLLAAKTAKLKLVLVPKKNEKDIEEISGEILEGLEIRFVETMEEVLNFALVE</sequence>
<keyword evidence="18" id="KW-1185">Reference proteome</keyword>
<evidence type="ECO:0000259" key="16">
    <source>
        <dbReference type="PROSITE" id="PS51787"/>
    </source>
</evidence>
<proteinExistence type="evidence at transcript level"/>
<comment type="catalytic activity">
    <reaction evidence="9 10 13">
        <text>Hydrolysis of proteins in presence of ATP.</text>
        <dbReference type="EC" id="3.4.21.53"/>
    </reaction>
</comment>
<dbReference type="InterPro" id="IPR014721">
    <property type="entry name" value="Ribsml_uS5_D2-typ_fold_subgr"/>
</dbReference>
<keyword evidence="7 9" id="KW-0067">ATP-binding</keyword>
<name>A0A3N1XPV6_9FIRM</name>
<protein>
    <recommendedName>
        <fullName evidence="9 10">Lon protease</fullName>
        <ecNumber evidence="9 10">3.4.21.53</ecNumber>
    </recommendedName>
    <alternativeName>
        <fullName evidence="9">ATP-dependent protease La</fullName>
    </alternativeName>
</protein>
<organism evidence="17 18">
    <name type="scientific">Mobilisporobacter senegalensis</name>
    <dbReference type="NCBI Taxonomy" id="1329262"/>
    <lineage>
        <taxon>Bacteria</taxon>
        <taxon>Bacillati</taxon>
        <taxon>Bacillota</taxon>
        <taxon>Clostridia</taxon>
        <taxon>Lachnospirales</taxon>
        <taxon>Lachnospiraceae</taxon>
        <taxon>Mobilisporobacter</taxon>
    </lineage>
</organism>
<dbReference type="InterPro" id="IPR046336">
    <property type="entry name" value="Lon_prtase_N_sf"/>
</dbReference>
<dbReference type="InterPro" id="IPR003593">
    <property type="entry name" value="AAA+_ATPase"/>
</dbReference>
<evidence type="ECO:0000256" key="3">
    <source>
        <dbReference type="ARBA" id="ARBA00022670"/>
    </source>
</evidence>
<dbReference type="GO" id="GO:0004252">
    <property type="term" value="F:serine-type endopeptidase activity"/>
    <property type="evidence" value="ECO:0007669"/>
    <property type="project" value="UniProtKB-UniRule"/>
</dbReference>
<dbReference type="Gene3D" id="3.30.230.10">
    <property type="match status" value="1"/>
</dbReference>
<dbReference type="GO" id="GO:0006515">
    <property type="term" value="P:protein quality control for misfolded or incompletely synthesized proteins"/>
    <property type="evidence" value="ECO:0007669"/>
    <property type="project" value="UniProtKB-UniRule"/>
</dbReference>
<evidence type="ECO:0000256" key="10">
    <source>
        <dbReference type="PIRNR" id="PIRNR001174"/>
    </source>
</evidence>
<evidence type="ECO:0000256" key="2">
    <source>
        <dbReference type="ARBA" id="ARBA00022490"/>
    </source>
</evidence>
<evidence type="ECO:0000256" key="9">
    <source>
        <dbReference type="HAMAP-Rule" id="MF_01973"/>
    </source>
</evidence>
<feature type="binding site" evidence="9 12">
    <location>
        <begin position="354"/>
        <end position="361"/>
    </location>
    <ligand>
        <name>ATP</name>
        <dbReference type="ChEBI" id="CHEBI:30616"/>
    </ligand>
</feature>
<dbReference type="OrthoDB" id="9803599at2"/>
<evidence type="ECO:0000256" key="1">
    <source>
        <dbReference type="ARBA" id="ARBA00004496"/>
    </source>
</evidence>
<evidence type="ECO:0000256" key="7">
    <source>
        <dbReference type="ARBA" id="ARBA00022840"/>
    </source>
</evidence>
<dbReference type="AlphaFoldDB" id="A0A3N1XPV6"/>
<feature type="domain" description="Lon proteolytic" evidence="15">
    <location>
        <begin position="590"/>
        <end position="771"/>
    </location>
</feature>
<evidence type="ECO:0000256" key="6">
    <source>
        <dbReference type="ARBA" id="ARBA00022825"/>
    </source>
</evidence>
<dbReference type="InterPro" id="IPR015947">
    <property type="entry name" value="PUA-like_sf"/>
</dbReference>
<dbReference type="GO" id="GO:0043565">
    <property type="term" value="F:sequence-specific DNA binding"/>
    <property type="evidence" value="ECO:0007669"/>
    <property type="project" value="UniProtKB-UniRule"/>
</dbReference>
<dbReference type="Gene3D" id="1.20.5.5270">
    <property type="match status" value="1"/>
</dbReference>
<dbReference type="InterPro" id="IPR004815">
    <property type="entry name" value="Lon_bac/euk-typ"/>
</dbReference>
<evidence type="ECO:0000256" key="11">
    <source>
        <dbReference type="PIRSR" id="PIRSR001174-1"/>
    </source>
</evidence>
<dbReference type="PIRSF" id="PIRSF001174">
    <property type="entry name" value="Lon_proteas"/>
    <property type="match status" value="1"/>
</dbReference>
<feature type="domain" description="Lon N-terminal" evidence="16">
    <location>
        <begin position="7"/>
        <end position="203"/>
    </location>
</feature>
<dbReference type="InterPro" id="IPR008269">
    <property type="entry name" value="Lon_proteolytic"/>
</dbReference>
<dbReference type="Pfam" id="PF05362">
    <property type="entry name" value="Lon_C"/>
    <property type="match status" value="1"/>
</dbReference>
<keyword evidence="4 9" id="KW-0547">Nucleotide-binding</keyword>
<dbReference type="SUPFAM" id="SSF88697">
    <property type="entry name" value="PUA domain-like"/>
    <property type="match status" value="1"/>
</dbReference>
<dbReference type="InterPro" id="IPR027417">
    <property type="entry name" value="P-loop_NTPase"/>
</dbReference>
<dbReference type="EC" id="3.4.21.53" evidence="9 10"/>
<comment type="subcellular location">
    <subcellularLocation>
        <location evidence="1 9 10">Cytoplasm</location>
    </subcellularLocation>
</comment>
<dbReference type="InterPro" id="IPR003959">
    <property type="entry name" value="ATPase_AAA_core"/>
</dbReference>
<dbReference type="SUPFAM" id="SSF54211">
    <property type="entry name" value="Ribosomal protein S5 domain 2-like"/>
    <property type="match status" value="1"/>
</dbReference>
<dbReference type="GO" id="GO:0005524">
    <property type="term" value="F:ATP binding"/>
    <property type="evidence" value="ECO:0007669"/>
    <property type="project" value="UniProtKB-UniRule"/>
</dbReference>
<dbReference type="GO" id="GO:0016887">
    <property type="term" value="F:ATP hydrolysis activity"/>
    <property type="evidence" value="ECO:0007669"/>
    <property type="project" value="UniProtKB-UniRule"/>
</dbReference>
<comment type="similarity">
    <text evidence="9 10 13 14">Belongs to the peptidase S16 family.</text>
</comment>
<comment type="caution">
    <text evidence="17">The sequence shown here is derived from an EMBL/GenBank/DDBJ whole genome shotgun (WGS) entry which is preliminary data.</text>
</comment>
<dbReference type="SUPFAM" id="SSF52540">
    <property type="entry name" value="P-loop containing nucleoside triphosphate hydrolases"/>
    <property type="match status" value="1"/>
</dbReference>
<dbReference type="NCBIfam" id="TIGR00763">
    <property type="entry name" value="lon"/>
    <property type="match status" value="1"/>
</dbReference>
<dbReference type="FunFam" id="3.40.50.300:FF:000382">
    <property type="entry name" value="Lon protease homolog 2, peroxisomal"/>
    <property type="match status" value="1"/>
</dbReference>
<reference evidence="17 18" key="1">
    <citation type="submission" date="2018-11" db="EMBL/GenBank/DDBJ databases">
        <title>Genomic Encyclopedia of Type Strains, Phase IV (KMG-IV): sequencing the most valuable type-strain genomes for metagenomic binning, comparative biology and taxonomic classification.</title>
        <authorList>
            <person name="Goeker M."/>
        </authorList>
    </citation>
    <scope>NUCLEOTIDE SEQUENCE [LARGE SCALE GENOMIC DNA]</scope>
    <source>
        <strain evidence="17 18">DSM 26537</strain>
    </source>
</reference>
<dbReference type="Gene3D" id="3.40.50.300">
    <property type="entry name" value="P-loop containing nucleotide triphosphate hydrolases"/>
    <property type="match status" value="1"/>
</dbReference>
<dbReference type="Pfam" id="PF22667">
    <property type="entry name" value="Lon_lid"/>
    <property type="match status" value="1"/>
</dbReference>
<dbReference type="PROSITE" id="PS01046">
    <property type="entry name" value="LON_SER"/>
    <property type="match status" value="1"/>
</dbReference>
<dbReference type="InterPro" id="IPR027065">
    <property type="entry name" value="Lon_Prtase"/>
</dbReference>
<dbReference type="PANTHER" id="PTHR10046">
    <property type="entry name" value="ATP DEPENDENT LON PROTEASE FAMILY MEMBER"/>
    <property type="match status" value="1"/>
</dbReference>
<keyword evidence="3 9" id="KW-0645">Protease</keyword>
<dbReference type="PRINTS" id="PR00830">
    <property type="entry name" value="ENDOLAPTASE"/>
</dbReference>
<dbReference type="HAMAP" id="MF_01973">
    <property type="entry name" value="lon_bact"/>
    <property type="match status" value="1"/>
</dbReference>
<gene>
    <name evidence="9" type="primary">lon</name>
    <name evidence="17" type="ORF">EDD66_104298</name>
</gene>
<accession>A0A3N1XPV6</accession>
<dbReference type="InterPro" id="IPR054594">
    <property type="entry name" value="Lon_lid"/>
</dbReference>
<comment type="induction">
    <text evidence="9">By heat shock.</text>
</comment>
<dbReference type="Gene3D" id="1.10.8.60">
    <property type="match status" value="1"/>
</dbReference>
<dbReference type="InterPro" id="IPR008268">
    <property type="entry name" value="Peptidase_S16_AS"/>
</dbReference>
<dbReference type="SMART" id="SM00382">
    <property type="entry name" value="AAA"/>
    <property type="match status" value="1"/>
</dbReference>
<dbReference type="GO" id="GO:0004176">
    <property type="term" value="F:ATP-dependent peptidase activity"/>
    <property type="evidence" value="ECO:0007669"/>
    <property type="project" value="UniProtKB-UniRule"/>
</dbReference>
<evidence type="ECO:0000256" key="12">
    <source>
        <dbReference type="PIRSR" id="PIRSR001174-2"/>
    </source>
</evidence>
<dbReference type="InterPro" id="IPR003111">
    <property type="entry name" value="Lon_prtase_N"/>
</dbReference>
<evidence type="ECO:0000256" key="8">
    <source>
        <dbReference type="ARBA" id="ARBA00023016"/>
    </source>
</evidence>
<keyword evidence="8 9" id="KW-0346">Stress response</keyword>
<evidence type="ECO:0000313" key="17">
    <source>
        <dbReference type="EMBL" id="ROR28709.1"/>
    </source>
</evidence>
<dbReference type="InterPro" id="IPR020568">
    <property type="entry name" value="Ribosomal_Su5_D2-typ_SF"/>
</dbReference>
<evidence type="ECO:0000256" key="13">
    <source>
        <dbReference type="PROSITE-ProRule" id="PRU01122"/>
    </source>
</evidence>
<dbReference type="PROSITE" id="PS51786">
    <property type="entry name" value="LON_PROTEOLYTIC"/>
    <property type="match status" value="1"/>
</dbReference>
<dbReference type="GO" id="GO:0034605">
    <property type="term" value="P:cellular response to heat"/>
    <property type="evidence" value="ECO:0007669"/>
    <property type="project" value="UniProtKB-UniRule"/>
</dbReference>
<dbReference type="PROSITE" id="PS51787">
    <property type="entry name" value="LON_N"/>
    <property type="match status" value="1"/>
</dbReference>